<sequence>MSAPGVSDIGRRFAVVVHDVAPAFLPQLARIAEALAPRVGRELAGAVVPCWHGRPIEGPGGGFGRFVAGAFGEVLQHGYTHRQDRPGVLSLFTGRSDELVGLPREEVRRRLGLGRELLRRALGVVPAGFVPPAWQVGRATADELGGCGFRYLATFGAIRAANGPTIPLATWSWDWGVLGPLARVGQRFGDVYWRLRPATLPCVVVHPADVDRGYLPRVLEVVDRLLGHGRTPGLLSEFLP</sequence>
<dbReference type="Proteomes" id="UP000010798">
    <property type="component" value="Chromosome"/>
</dbReference>
<dbReference type="RefSeq" id="WP_015247365.1">
    <property type="nucleotide sequence ID" value="NC_019892.1"/>
</dbReference>
<dbReference type="eggNOG" id="COG3233">
    <property type="taxonomic scope" value="Bacteria"/>
</dbReference>
<dbReference type="SUPFAM" id="SSF88713">
    <property type="entry name" value="Glycoside hydrolase/deacetylase"/>
    <property type="match status" value="1"/>
</dbReference>
<dbReference type="KEGG" id="saci:Sinac_4012"/>
<name>L0DHA7_SINAD</name>
<dbReference type="GO" id="GO:0005975">
    <property type="term" value="P:carbohydrate metabolic process"/>
    <property type="evidence" value="ECO:0007669"/>
    <property type="project" value="InterPro"/>
</dbReference>
<dbReference type="HOGENOM" id="CLU_1155773_0_0_0"/>
<dbReference type="Gene3D" id="3.20.20.370">
    <property type="entry name" value="Glycoside hydrolase/deacetylase"/>
    <property type="match status" value="1"/>
</dbReference>
<organism evidence="1 2">
    <name type="scientific">Singulisphaera acidiphila (strain ATCC BAA-1392 / DSM 18658 / VKM B-2454 / MOB10)</name>
    <dbReference type="NCBI Taxonomy" id="886293"/>
    <lineage>
        <taxon>Bacteria</taxon>
        <taxon>Pseudomonadati</taxon>
        <taxon>Planctomycetota</taxon>
        <taxon>Planctomycetia</taxon>
        <taxon>Isosphaerales</taxon>
        <taxon>Isosphaeraceae</taxon>
        <taxon>Singulisphaera</taxon>
    </lineage>
</organism>
<evidence type="ECO:0000313" key="1">
    <source>
        <dbReference type="EMBL" id="AGA28235.1"/>
    </source>
</evidence>
<accession>L0DHA7</accession>
<keyword evidence="2" id="KW-1185">Reference proteome</keyword>
<evidence type="ECO:0000313" key="2">
    <source>
        <dbReference type="Proteomes" id="UP000010798"/>
    </source>
</evidence>
<dbReference type="STRING" id="886293.Sinac_4012"/>
<dbReference type="AlphaFoldDB" id="L0DHA7"/>
<protein>
    <submittedName>
        <fullName evidence="1">Putative deacetylase</fullName>
    </submittedName>
</protein>
<gene>
    <name evidence="1" type="ordered locus">Sinac_4012</name>
</gene>
<dbReference type="InterPro" id="IPR011330">
    <property type="entry name" value="Glyco_hydro/deAcase_b/a-brl"/>
</dbReference>
<dbReference type="Pfam" id="PF10096">
    <property type="entry name" value="DUF2334"/>
    <property type="match status" value="1"/>
</dbReference>
<dbReference type="InterPro" id="IPR018763">
    <property type="entry name" value="DUF2334"/>
</dbReference>
<reference evidence="1 2" key="1">
    <citation type="submission" date="2012-02" db="EMBL/GenBank/DDBJ databases">
        <title>Complete sequence of chromosome of Singulisphaera acidiphila DSM 18658.</title>
        <authorList>
            <consortium name="US DOE Joint Genome Institute (JGI-PGF)"/>
            <person name="Lucas S."/>
            <person name="Copeland A."/>
            <person name="Lapidus A."/>
            <person name="Glavina del Rio T."/>
            <person name="Dalin E."/>
            <person name="Tice H."/>
            <person name="Bruce D."/>
            <person name="Goodwin L."/>
            <person name="Pitluck S."/>
            <person name="Peters L."/>
            <person name="Ovchinnikova G."/>
            <person name="Chertkov O."/>
            <person name="Kyrpides N."/>
            <person name="Mavromatis K."/>
            <person name="Ivanova N."/>
            <person name="Brettin T."/>
            <person name="Detter J.C."/>
            <person name="Han C."/>
            <person name="Larimer F."/>
            <person name="Land M."/>
            <person name="Hauser L."/>
            <person name="Markowitz V."/>
            <person name="Cheng J.-F."/>
            <person name="Hugenholtz P."/>
            <person name="Woyke T."/>
            <person name="Wu D."/>
            <person name="Tindall B."/>
            <person name="Pomrenke H."/>
            <person name="Brambilla E."/>
            <person name="Klenk H.-P."/>
            <person name="Eisen J.A."/>
        </authorList>
    </citation>
    <scope>NUCLEOTIDE SEQUENCE [LARGE SCALE GENOMIC DNA]</scope>
    <source>
        <strain evidence="2">ATCC BAA-1392 / DSM 18658 / VKM B-2454 / MOB10</strain>
    </source>
</reference>
<proteinExistence type="predicted"/>
<dbReference type="EMBL" id="CP003364">
    <property type="protein sequence ID" value="AGA28235.1"/>
    <property type="molecule type" value="Genomic_DNA"/>
</dbReference>